<feature type="domain" description="N-acetyltransferase" evidence="3">
    <location>
        <begin position="13"/>
        <end position="142"/>
    </location>
</feature>
<organism evidence="4 5">
    <name type="scientific">Neobacillus cucumis</name>
    <dbReference type="NCBI Taxonomy" id="1740721"/>
    <lineage>
        <taxon>Bacteria</taxon>
        <taxon>Bacillati</taxon>
        <taxon>Bacillota</taxon>
        <taxon>Bacilli</taxon>
        <taxon>Bacillales</taxon>
        <taxon>Bacillaceae</taxon>
        <taxon>Neobacillus</taxon>
    </lineage>
</organism>
<dbReference type="PROSITE" id="PS51186">
    <property type="entry name" value="GNAT"/>
    <property type="match status" value="1"/>
</dbReference>
<dbReference type="CDD" id="cd04301">
    <property type="entry name" value="NAT_SF"/>
    <property type="match status" value="1"/>
</dbReference>
<evidence type="ECO:0000313" key="4">
    <source>
        <dbReference type="EMBL" id="PLS02851.1"/>
    </source>
</evidence>
<name>A0A2N5HBF3_9BACI</name>
<dbReference type="InterPro" id="IPR000182">
    <property type="entry name" value="GNAT_dom"/>
</dbReference>
<protein>
    <submittedName>
        <fullName evidence="4">GNAT family N-acetyltransferase</fullName>
    </submittedName>
</protein>
<dbReference type="Gene3D" id="3.40.630.30">
    <property type="match status" value="1"/>
</dbReference>
<dbReference type="InterPro" id="IPR050680">
    <property type="entry name" value="YpeA/RimI_acetyltransf"/>
</dbReference>
<evidence type="ECO:0000313" key="5">
    <source>
        <dbReference type="Proteomes" id="UP000234950"/>
    </source>
</evidence>
<proteinExistence type="predicted"/>
<dbReference type="Pfam" id="PF13527">
    <property type="entry name" value="Acetyltransf_9"/>
    <property type="match status" value="1"/>
</dbReference>
<keyword evidence="2" id="KW-0012">Acyltransferase</keyword>
<dbReference type="GO" id="GO:0016747">
    <property type="term" value="F:acyltransferase activity, transferring groups other than amino-acyl groups"/>
    <property type="evidence" value="ECO:0007669"/>
    <property type="project" value="InterPro"/>
</dbReference>
<evidence type="ECO:0000256" key="2">
    <source>
        <dbReference type="ARBA" id="ARBA00023315"/>
    </source>
</evidence>
<comment type="caution">
    <text evidence="4">The sequence shown here is derived from an EMBL/GenBank/DDBJ whole genome shotgun (WGS) entry which is preliminary data.</text>
</comment>
<sequence>MTLTFIKGYKDNVLLRRSLNELALNTFGIQFETWYQHGFWTEKYQPYSYMDKQKVVANVSANLINLVINGEIKSAIQIGTVMTHPDYRNKGLTRKLMEMVLEDFKYVDLIYLFANETVLEFYPKFGFQVLEEAQYYMDYTYKASNGNGSGIIKLNGKKAGDLSFIYSIAAKRKSVSQVFGTTSTEELFMFYCIMVYSQDIYFLQEENALVLFQHEGKEMHIYDVVSEEDIDIHTIISKIAVPETKRVIFHYHPDYFGLEFSELPYHSSTVLFVKNQGNISLTGGVKHPLTAQA</sequence>
<dbReference type="RefSeq" id="WP_101649049.1">
    <property type="nucleotide sequence ID" value="NZ_PGVE01000064.1"/>
</dbReference>
<dbReference type="InterPro" id="IPR016181">
    <property type="entry name" value="Acyl_CoA_acyltransferase"/>
</dbReference>
<evidence type="ECO:0000256" key="1">
    <source>
        <dbReference type="ARBA" id="ARBA00022679"/>
    </source>
</evidence>
<evidence type="ECO:0000259" key="3">
    <source>
        <dbReference type="PROSITE" id="PS51186"/>
    </source>
</evidence>
<reference evidence="4 5" key="1">
    <citation type="submission" date="2017-11" db="EMBL/GenBank/DDBJ databases">
        <title>Comparitive Functional Genomics of Dry Heat Resistant strains isolated from the Viking Spacecraft.</title>
        <authorList>
            <person name="Seuylemezian A."/>
            <person name="Cooper K."/>
            <person name="Vaishampayan P."/>
        </authorList>
    </citation>
    <scope>NUCLEOTIDE SEQUENCE [LARGE SCALE GENOMIC DNA]</scope>
    <source>
        <strain evidence="4 5">V32-6</strain>
    </source>
</reference>
<dbReference type="OrthoDB" id="9804948at2"/>
<accession>A0A2N5HBF3</accession>
<dbReference type="Proteomes" id="UP000234950">
    <property type="component" value="Unassembled WGS sequence"/>
</dbReference>
<keyword evidence="5" id="KW-1185">Reference proteome</keyword>
<dbReference type="SUPFAM" id="SSF55729">
    <property type="entry name" value="Acyl-CoA N-acyltransferases (Nat)"/>
    <property type="match status" value="1"/>
</dbReference>
<gene>
    <name evidence="4" type="ORF">CVD27_16805</name>
</gene>
<dbReference type="PANTHER" id="PTHR43420">
    <property type="entry name" value="ACETYLTRANSFERASE"/>
    <property type="match status" value="1"/>
</dbReference>
<dbReference type="PANTHER" id="PTHR43420:SF31">
    <property type="entry name" value="ACETYLTRANSFERASE"/>
    <property type="match status" value="1"/>
</dbReference>
<dbReference type="AlphaFoldDB" id="A0A2N5HBF3"/>
<dbReference type="EMBL" id="PGVE01000064">
    <property type="protein sequence ID" value="PLS02851.1"/>
    <property type="molecule type" value="Genomic_DNA"/>
</dbReference>
<keyword evidence="1 4" id="KW-0808">Transferase</keyword>